<keyword evidence="2" id="KW-0472">Membrane</keyword>
<dbReference type="EMBL" id="GL378375">
    <property type="protein sequence ID" value="EFJ43191.1"/>
    <property type="molecule type" value="Genomic_DNA"/>
</dbReference>
<feature type="region of interest" description="Disordered" evidence="1">
    <location>
        <begin position="1229"/>
        <end position="1255"/>
    </location>
</feature>
<keyword evidence="2" id="KW-0812">Transmembrane</keyword>
<feature type="compositionally biased region" description="Polar residues" evidence="1">
    <location>
        <begin position="1296"/>
        <end position="1306"/>
    </location>
</feature>
<dbReference type="InParanoid" id="D8UAP8"/>
<reference evidence="3 4" key="1">
    <citation type="journal article" date="2010" name="Science">
        <title>Genomic analysis of organismal complexity in the multicellular green alga Volvox carteri.</title>
        <authorList>
            <person name="Prochnik S.E."/>
            <person name="Umen J."/>
            <person name="Nedelcu A.M."/>
            <person name="Hallmann A."/>
            <person name="Miller S.M."/>
            <person name="Nishii I."/>
            <person name="Ferris P."/>
            <person name="Kuo A."/>
            <person name="Mitros T."/>
            <person name="Fritz-Laylin L.K."/>
            <person name="Hellsten U."/>
            <person name="Chapman J."/>
            <person name="Simakov O."/>
            <person name="Rensing S.A."/>
            <person name="Terry A."/>
            <person name="Pangilinan J."/>
            <person name="Kapitonov V."/>
            <person name="Jurka J."/>
            <person name="Salamov A."/>
            <person name="Shapiro H."/>
            <person name="Schmutz J."/>
            <person name="Grimwood J."/>
            <person name="Lindquist E."/>
            <person name="Lucas S."/>
            <person name="Grigoriev I.V."/>
            <person name="Schmitt R."/>
            <person name="Kirk D."/>
            <person name="Rokhsar D.S."/>
        </authorList>
    </citation>
    <scope>NUCLEOTIDE SEQUENCE [LARGE SCALE GENOMIC DNA]</scope>
    <source>
        <strain evidence="4">f. Nagariensis / Eve</strain>
    </source>
</reference>
<dbReference type="Proteomes" id="UP000001058">
    <property type="component" value="Unassembled WGS sequence"/>
</dbReference>
<feature type="transmembrane region" description="Helical" evidence="2">
    <location>
        <begin position="1114"/>
        <end position="1135"/>
    </location>
</feature>
<evidence type="ECO:0000256" key="2">
    <source>
        <dbReference type="SAM" id="Phobius"/>
    </source>
</evidence>
<feature type="compositionally biased region" description="Polar residues" evidence="1">
    <location>
        <begin position="1375"/>
        <end position="1386"/>
    </location>
</feature>
<evidence type="ECO:0000256" key="1">
    <source>
        <dbReference type="SAM" id="MobiDB-lite"/>
    </source>
</evidence>
<keyword evidence="4" id="KW-1185">Reference proteome</keyword>
<sequence>MMLRSLRHLPAWHHPSINITEPPEFSLVDDLVCLPLEEIYFEDVVFRSIYDGLAVFPDLQGPNGTKFDLWNHTTWNCNPKNLPRWNVTEFGFANVTNLGHPLNGSSYFSLLQLECGMGRALVRQGVSSLNPQLAIRDVAYQKCVFAPFTELNAMRWSGRARLEWSADLRTALEYVKYGNQTLPRGWQHPSIPDPAAARPFLPDTLRRLTIKRTNDATHPSRTWTGKPVVRGFLPAEWALLKNLEYLDLSDDMGEGLIEGPIPSTWMMMTKLRIMFVSYRIDEFCRQAGFVLQRLGRLPSNFPKCGSVPPHYYGKGFMNQNNNSRYFVNVKVFDMDGAGWQWFDKSTGEAGYTNVIAPDSKCCWDTFSMHAKEHQFTISGPDNVTDFRDYSGGTLQQSLDVCETSRPLYFGLSRKATGPKPRLPPATFAMPSIARGPFYIVIAAPAAVDVPGMFCRACSCNLAYAILDRGVSAFYTSSPRTTRTTAQSATADWTEISLEGMTSSEVVDPAGGRHKDDYYGLSGGGGQPVDEAAEVVVSRHHGLPLQQQQHRGRQLRQQQIGPPSPPPAGTLPTLDQLLERGLSNTAGVNRGVLKTGNLNTTAPPGVDGETWKRLDSIWRMEPGVQGDYLFRIQAASGVTAPFIRYMVALINTSEPVQKPDLEAVLQLVGGVSLLSSECFESADAAKEISSKAAFIASTTVVAAVGLSKSGAGGQGWSVPSPAVNPALLQLDGRSINLTALSGVSYVQSCLATMYAPEGNKVSVILPEFGVVDWAGNVNRGPLVLEPRLPGTRLASAHSSSRVVGGFLVAVFLLPVLTSRWSSVQSMHHVQMLAMSATMASPGVIVGYRLMARNLRWSVFSVKGNLPALDKAFPSNNLSDYINILDHARSVLGLDTQRSINRTAAETPGAARDDGIQAGYRIGSYPSLDALISWLKSVNELNSSDSGAGADAYYRNASNSNSSSARSTYVIAGAIAAGYSDYDGGYADDVVTLDSAGRVLNKSSSSSTGWNYNAAPPPMGGNRASSGAAVTIMTDIQDVRYTLVVSAIAMGSLLTLHALVAFHFRLRSGVMKDLPPQLSFPRPEVNLGGLILVALAFIASSDLAAGPSSAIGTGHVTPAVLVLVVAVVPYLLFMWWLTVCRWYLVVKVREYQPVLWAESVSSSKAGWALAYKLSVARVKAALFVGRSRHLLSAQKQQQQQQQAKMQSPPETLNEEEQVALDLVPEGVISKPHGGHSSQQYKLKAVPAAPSSRSPVRTRGTLLQGLLSSLYEAKRQGVGGGSSGKQASKLPVVGAGDGHSSSIIATSKDPSALHTLLQSSKDGTRQPRPFMMSAQQQQHGPNVESTAASSSRSSPRGRSPPNKRPRPRRPSNPGYHGSPNTSQQEQQATENHDAGGALEGTSAAMFGSADAGEPPKASNRDTARRPDNWQQENVHGNRLQTEIVVSLHDRAVSPKTQGMMTAADNSSNPFLGGVSNPFLMMGVFNNPLLKEESNKAPRNDSSPFLRAVTEAEKCIAGKAGHKHGQTKGAVGSNTGQQQQQQQPQQVKLHGPSRMAGARPPYNISNSKERYMQYTSYMHYNTRISSLLKGAGAPKLSGLPLRALQDKEDACNKGHPNVMPSPAIPMSVNTQAATLPYQRRLQGISGNGGGMKSSIGLHDSNRGSTQGYVMHYNILAGHGGRQWDNTLQTPGVALPTTLAAWWDRQQQQQQVDSRTTQTNLISGTSAVVQQSRTREGSNGFGDATTAGQGMTSEYIPMGSPAWRAAVGMSKSLTPYPGKLIPMDLLDYQPGCWPLRWHLTPTVQFLARFEFLFEEAIGVGNQQAGRETKLILSSRSINHTHKVLCAATFGAVGIHTHNTAQVVALCALQAAIVAYLVLWRPFVEKPRLVMELVCHVFEMVLFICAILLLNAVPDENARTTYLMIACFFVVSLAAILHELWYLLPDLFRLWQTGVKPCLAQKVAGAWSSVRAWLARRKEQQQVAAANNADQAAAGDEYLDQAAQGEDLELACVDGTEQQARGITGGIDLGQRARMQ</sequence>
<evidence type="ECO:0000313" key="3">
    <source>
        <dbReference type="EMBL" id="EFJ43191.1"/>
    </source>
</evidence>
<feature type="region of interest" description="Disordered" evidence="1">
    <location>
        <begin position="1330"/>
        <end position="1437"/>
    </location>
</feature>
<feature type="transmembrane region" description="Helical" evidence="2">
    <location>
        <begin position="1857"/>
        <end position="1874"/>
    </location>
</feature>
<feature type="compositionally biased region" description="Polar residues" evidence="1">
    <location>
        <begin position="1425"/>
        <end position="1437"/>
    </location>
</feature>
<feature type="transmembrane region" description="Helical" evidence="2">
    <location>
        <begin position="1916"/>
        <end position="1938"/>
    </location>
</feature>
<dbReference type="GeneID" id="9614424"/>
<feature type="region of interest" description="Disordered" evidence="1">
    <location>
        <begin position="1516"/>
        <end position="1560"/>
    </location>
</feature>
<dbReference type="KEGG" id="vcn:VOLCADRAFT_96656"/>
<feature type="compositionally biased region" description="Low complexity" evidence="1">
    <location>
        <begin position="543"/>
        <end position="560"/>
    </location>
</feature>
<organism evidence="4">
    <name type="scientific">Volvox carteri f. nagariensis</name>
    <dbReference type="NCBI Taxonomy" id="3068"/>
    <lineage>
        <taxon>Eukaryota</taxon>
        <taxon>Viridiplantae</taxon>
        <taxon>Chlorophyta</taxon>
        <taxon>core chlorophytes</taxon>
        <taxon>Chlorophyceae</taxon>
        <taxon>CS clade</taxon>
        <taxon>Chlamydomonadales</taxon>
        <taxon>Volvocaceae</taxon>
        <taxon>Volvox</taxon>
    </lineage>
</organism>
<evidence type="ECO:0000313" key="4">
    <source>
        <dbReference type="Proteomes" id="UP000001058"/>
    </source>
</evidence>
<accession>D8UAP8</accession>
<proteinExistence type="predicted"/>
<feature type="compositionally biased region" description="Low complexity" evidence="1">
    <location>
        <begin position="1346"/>
        <end position="1357"/>
    </location>
</feature>
<feature type="transmembrane region" description="Helical" evidence="2">
    <location>
        <begin position="801"/>
        <end position="819"/>
    </location>
</feature>
<feature type="region of interest" description="Disordered" evidence="1">
    <location>
        <begin position="1720"/>
        <end position="1743"/>
    </location>
</feature>
<feature type="compositionally biased region" description="Polar residues" evidence="1">
    <location>
        <begin position="1330"/>
        <end position="1345"/>
    </location>
</feature>
<dbReference type="OrthoDB" id="542338at2759"/>
<feature type="transmembrane region" description="Helical" evidence="2">
    <location>
        <begin position="1883"/>
        <end position="1904"/>
    </location>
</feature>
<keyword evidence="2" id="KW-1133">Transmembrane helix</keyword>
<feature type="transmembrane region" description="Helical" evidence="2">
    <location>
        <begin position="1039"/>
        <end position="1063"/>
    </location>
</feature>
<feature type="compositionally biased region" description="Low complexity" evidence="1">
    <location>
        <begin position="1533"/>
        <end position="1542"/>
    </location>
</feature>
<gene>
    <name evidence="3" type="ORF">VOLCADRAFT_96656</name>
</gene>
<dbReference type="RefSeq" id="XP_002955766.1">
    <property type="nucleotide sequence ID" value="XM_002955720.1"/>
</dbReference>
<protein>
    <submittedName>
        <fullName evidence="3">Uncharacterized protein</fullName>
    </submittedName>
</protein>
<name>D8UAP8_VOLCA</name>
<dbReference type="STRING" id="3068.D8UAP8"/>
<feature type="region of interest" description="Disordered" evidence="1">
    <location>
        <begin position="1273"/>
        <end position="1309"/>
    </location>
</feature>
<feature type="region of interest" description="Disordered" evidence="1">
    <location>
        <begin position="543"/>
        <end position="569"/>
    </location>
</feature>
<feature type="transmembrane region" description="Helical" evidence="2">
    <location>
        <begin position="1083"/>
        <end position="1102"/>
    </location>
</feature>
<feature type="compositionally biased region" description="Basic and acidic residues" evidence="1">
    <location>
        <begin position="1415"/>
        <end position="1424"/>
    </location>
</feature>